<evidence type="ECO:0000313" key="4">
    <source>
        <dbReference type="Proteomes" id="UP000054097"/>
    </source>
</evidence>
<dbReference type="HOGENOM" id="CLU_079417_0_0_1"/>
<dbReference type="OrthoDB" id="9983919at2759"/>
<keyword evidence="4" id="KW-1185">Reference proteome</keyword>
<feature type="domain" description="Hemerythrin-like" evidence="2">
    <location>
        <begin position="4"/>
        <end position="126"/>
    </location>
</feature>
<dbReference type="STRING" id="933852.A0A0C3B4X5"/>
<proteinExistence type="predicted"/>
<dbReference type="EMBL" id="KN824281">
    <property type="protein sequence ID" value="KIM31885.1"/>
    <property type="molecule type" value="Genomic_DNA"/>
</dbReference>
<reference evidence="4" key="2">
    <citation type="submission" date="2015-01" db="EMBL/GenBank/DDBJ databases">
        <title>Evolutionary Origins and Diversification of the Mycorrhizal Mutualists.</title>
        <authorList>
            <consortium name="DOE Joint Genome Institute"/>
            <consortium name="Mycorrhizal Genomics Consortium"/>
            <person name="Kohler A."/>
            <person name="Kuo A."/>
            <person name="Nagy L.G."/>
            <person name="Floudas D."/>
            <person name="Copeland A."/>
            <person name="Barry K.W."/>
            <person name="Cichocki N."/>
            <person name="Veneault-Fourrey C."/>
            <person name="LaButti K."/>
            <person name="Lindquist E.A."/>
            <person name="Lipzen A."/>
            <person name="Lundell T."/>
            <person name="Morin E."/>
            <person name="Murat C."/>
            <person name="Riley R."/>
            <person name="Ohm R."/>
            <person name="Sun H."/>
            <person name="Tunlid A."/>
            <person name="Henrissat B."/>
            <person name="Grigoriev I.V."/>
            <person name="Hibbett D.S."/>
            <person name="Martin F."/>
        </authorList>
    </citation>
    <scope>NUCLEOTIDE SEQUENCE [LARGE SCALE GENOMIC DNA]</scope>
    <source>
        <strain evidence="4">MAFF 305830</strain>
    </source>
</reference>
<protein>
    <recommendedName>
        <fullName evidence="2">Hemerythrin-like domain-containing protein</fullName>
    </recommendedName>
</protein>
<name>A0A0C3B4X5_SERVB</name>
<dbReference type="Gene3D" id="1.20.120.520">
    <property type="entry name" value="nmb1532 protein domain like"/>
    <property type="match status" value="1"/>
</dbReference>
<dbReference type="AlphaFoldDB" id="A0A0C3B4X5"/>
<dbReference type="Pfam" id="PF01814">
    <property type="entry name" value="Hemerythrin"/>
    <property type="match status" value="1"/>
</dbReference>
<gene>
    <name evidence="3" type="ORF">M408DRAFT_327282</name>
</gene>
<dbReference type="Proteomes" id="UP000054097">
    <property type="component" value="Unassembled WGS sequence"/>
</dbReference>
<evidence type="ECO:0000313" key="3">
    <source>
        <dbReference type="EMBL" id="KIM31885.1"/>
    </source>
</evidence>
<sequence>MSQTISEAIKQDHREIFGYYDEYLRAKEQRDTDAQARWARQLTWEVARHSAGEELVVYPLFEKYMGDEGKNMADEDRADHQKVKELLYHFESLSAGSPEYDDTLARVVAELRTHISAEESQDLPALESHLSPEESREVATSFSRTKMLVPTRAHPSAPDKPPFETLAGLMAAPMDKLKDALSKFPTAEMRQEAATHGN</sequence>
<dbReference type="InterPro" id="IPR012312">
    <property type="entry name" value="Hemerythrin-like"/>
</dbReference>
<evidence type="ECO:0000259" key="2">
    <source>
        <dbReference type="Pfam" id="PF01814"/>
    </source>
</evidence>
<dbReference type="PANTHER" id="PTHR35585:SF1">
    <property type="entry name" value="HHE DOMAIN PROTEIN (AFU_ORTHOLOGUE AFUA_4G00730)"/>
    <property type="match status" value="1"/>
</dbReference>
<accession>A0A0C3B4X5</accession>
<feature type="region of interest" description="Disordered" evidence="1">
    <location>
        <begin position="119"/>
        <end position="165"/>
    </location>
</feature>
<evidence type="ECO:0000256" key="1">
    <source>
        <dbReference type="SAM" id="MobiDB-lite"/>
    </source>
</evidence>
<reference evidence="3 4" key="1">
    <citation type="submission" date="2014-04" db="EMBL/GenBank/DDBJ databases">
        <authorList>
            <consortium name="DOE Joint Genome Institute"/>
            <person name="Kuo A."/>
            <person name="Zuccaro A."/>
            <person name="Kohler A."/>
            <person name="Nagy L.G."/>
            <person name="Floudas D."/>
            <person name="Copeland A."/>
            <person name="Barry K.W."/>
            <person name="Cichocki N."/>
            <person name="Veneault-Fourrey C."/>
            <person name="LaButti K."/>
            <person name="Lindquist E.A."/>
            <person name="Lipzen A."/>
            <person name="Lundell T."/>
            <person name="Morin E."/>
            <person name="Murat C."/>
            <person name="Sun H."/>
            <person name="Tunlid A."/>
            <person name="Henrissat B."/>
            <person name="Grigoriev I.V."/>
            <person name="Hibbett D.S."/>
            <person name="Martin F."/>
            <person name="Nordberg H.P."/>
            <person name="Cantor M.N."/>
            <person name="Hua S.X."/>
        </authorList>
    </citation>
    <scope>NUCLEOTIDE SEQUENCE [LARGE SCALE GENOMIC DNA]</scope>
    <source>
        <strain evidence="3 4">MAFF 305830</strain>
    </source>
</reference>
<dbReference type="PANTHER" id="PTHR35585">
    <property type="entry name" value="HHE DOMAIN PROTEIN (AFU_ORTHOLOGUE AFUA_4G00730)"/>
    <property type="match status" value="1"/>
</dbReference>
<organism evidence="3 4">
    <name type="scientific">Serendipita vermifera MAFF 305830</name>
    <dbReference type="NCBI Taxonomy" id="933852"/>
    <lineage>
        <taxon>Eukaryota</taxon>
        <taxon>Fungi</taxon>
        <taxon>Dikarya</taxon>
        <taxon>Basidiomycota</taxon>
        <taxon>Agaricomycotina</taxon>
        <taxon>Agaricomycetes</taxon>
        <taxon>Sebacinales</taxon>
        <taxon>Serendipitaceae</taxon>
        <taxon>Serendipita</taxon>
    </lineage>
</organism>